<gene>
    <name evidence="3" type="primary">LOC106808746</name>
</gene>
<proteinExistence type="predicted"/>
<feature type="signal peptide" evidence="1">
    <location>
        <begin position="1"/>
        <end position="19"/>
    </location>
</feature>
<keyword evidence="1" id="KW-0732">Signal</keyword>
<dbReference type="GeneID" id="106808746"/>
<dbReference type="InterPro" id="IPR033438">
    <property type="entry name" value="MOLO1"/>
</dbReference>
<dbReference type="Proteomes" id="UP000695022">
    <property type="component" value="Unplaced"/>
</dbReference>
<dbReference type="PANTHER" id="PTHR33748:SF5">
    <property type="entry name" value="GROUND-LIKE DOMAIN-CONTAINING PROTEIN"/>
    <property type="match status" value="1"/>
</dbReference>
<evidence type="ECO:0000256" key="1">
    <source>
        <dbReference type="SAM" id="SignalP"/>
    </source>
</evidence>
<dbReference type="PANTHER" id="PTHR33748">
    <property type="entry name" value="PROTEIN CBG04600"/>
    <property type="match status" value="1"/>
</dbReference>
<name>A0ABM1E4F3_PRICU</name>
<evidence type="ECO:0000313" key="3">
    <source>
        <dbReference type="RefSeq" id="XP_014667074.1"/>
    </source>
</evidence>
<dbReference type="RefSeq" id="XP_014667074.1">
    <property type="nucleotide sequence ID" value="XM_014811588.1"/>
</dbReference>
<sequence>MHASMTTILVALTMHVTGGLPWDVDEYPNPQQDPIGCARSGERSTWVCDPDRLLAIDEANLLDRQITKVKNHTGCPCDDSCTGPGGRHHRGFAIAVALAEKIIRGKGEHETEIFVENLRKLWHIGLCGEDIVIFFNEQRDEGFSPAFLG</sequence>
<reference evidence="3" key="1">
    <citation type="submission" date="2025-08" db="UniProtKB">
        <authorList>
            <consortium name="RefSeq"/>
        </authorList>
    </citation>
    <scope>IDENTIFICATION</scope>
</reference>
<feature type="chain" id="PRO_5047474008" evidence="1">
    <location>
        <begin position="20"/>
        <end position="149"/>
    </location>
</feature>
<dbReference type="Pfam" id="PF17175">
    <property type="entry name" value="MOLO1"/>
    <property type="match status" value="1"/>
</dbReference>
<protein>
    <submittedName>
        <fullName evidence="3">Uncharacterized protein LOC106808746</fullName>
    </submittedName>
</protein>
<keyword evidence="2" id="KW-1185">Reference proteome</keyword>
<evidence type="ECO:0000313" key="2">
    <source>
        <dbReference type="Proteomes" id="UP000695022"/>
    </source>
</evidence>
<organism evidence="2 3">
    <name type="scientific">Priapulus caudatus</name>
    <name type="common">Priapulid worm</name>
    <dbReference type="NCBI Taxonomy" id="37621"/>
    <lineage>
        <taxon>Eukaryota</taxon>
        <taxon>Metazoa</taxon>
        <taxon>Ecdysozoa</taxon>
        <taxon>Scalidophora</taxon>
        <taxon>Priapulida</taxon>
        <taxon>Priapulimorpha</taxon>
        <taxon>Priapulimorphida</taxon>
        <taxon>Priapulidae</taxon>
        <taxon>Priapulus</taxon>
    </lineage>
</organism>
<accession>A0ABM1E4F3</accession>